<keyword evidence="1" id="KW-1133">Transmembrane helix</keyword>
<dbReference type="AlphaFoldDB" id="A0A382QYZ8"/>
<accession>A0A382QYZ8</accession>
<reference evidence="2" key="1">
    <citation type="submission" date="2018-05" db="EMBL/GenBank/DDBJ databases">
        <authorList>
            <person name="Lanie J.A."/>
            <person name="Ng W.-L."/>
            <person name="Kazmierczak K.M."/>
            <person name="Andrzejewski T.M."/>
            <person name="Davidsen T.M."/>
            <person name="Wayne K.J."/>
            <person name="Tettelin H."/>
            <person name="Glass J.I."/>
            <person name="Rusch D."/>
            <person name="Podicherti R."/>
            <person name="Tsui H.-C.T."/>
            <person name="Winkler M.E."/>
        </authorList>
    </citation>
    <scope>NUCLEOTIDE SEQUENCE</scope>
</reference>
<evidence type="ECO:0000256" key="1">
    <source>
        <dbReference type="SAM" id="Phobius"/>
    </source>
</evidence>
<keyword evidence="1" id="KW-0812">Transmembrane</keyword>
<dbReference type="EMBL" id="UINC01117609">
    <property type="protein sequence ID" value="SVC90150.1"/>
    <property type="molecule type" value="Genomic_DNA"/>
</dbReference>
<feature type="transmembrane region" description="Helical" evidence="1">
    <location>
        <begin position="43"/>
        <end position="68"/>
    </location>
</feature>
<sequence length="77" mass="8915">VLTSDATILSLTNDIFLSNYLPALYQFVKPFTYIIFPDVFMDFIWSLPIVIHTLVKAIVSTWLGFWILKKLDSKETT</sequence>
<keyword evidence="1" id="KW-0472">Membrane</keyword>
<organism evidence="2">
    <name type="scientific">marine metagenome</name>
    <dbReference type="NCBI Taxonomy" id="408172"/>
    <lineage>
        <taxon>unclassified sequences</taxon>
        <taxon>metagenomes</taxon>
        <taxon>ecological metagenomes</taxon>
    </lineage>
</organism>
<feature type="non-terminal residue" evidence="2">
    <location>
        <position position="1"/>
    </location>
</feature>
<proteinExistence type="predicted"/>
<protein>
    <submittedName>
        <fullName evidence="2">Uncharacterized protein</fullName>
    </submittedName>
</protein>
<gene>
    <name evidence="2" type="ORF">METZ01_LOCUS343004</name>
</gene>
<name>A0A382QYZ8_9ZZZZ</name>
<evidence type="ECO:0000313" key="2">
    <source>
        <dbReference type="EMBL" id="SVC90150.1"/>
    </source>
</evidence>